<accession>A0A109BM95</accession>
<keyword evidence="7" id="KW-1185">Reference proteome</keyword>
<feature type="transmembrane region" description="Helical" evidence="4">
    <location>
        <begin position="378"/>
        <end position="397"/>
    </location>
</feature>
<evidence type="ECO:0000256" key="1">
    <source>
        <dbReference type="ARBA" id="ARBA00022692"/>
    </source>
</evidence>
<dbReference type="PANTHER" id="PTHR23521:SF3">
    <property type="entry name" value="MFS TRANSPORTER"/>
    <property type="match status" value="1"/>
</dbReference>
<feature type="transmembrane region" description="Helical" evidence="4">
    <location>
        <begin position="21"/>
        <end position="40"/>
    </location>
</feature>
<organism evidence="6 7">
    <name type="scientific">Hyphomicrobium sulfonivorans</name>
    <dbReference type="NCBI Taxonomy" id="121290"/>
    <lineage>
        <taxon>Bacteria</taxon>
        <taxon>Pseudomonadati</taxon>
        <taxon>Pseudomonadota</taxon>
        <taxon>Alphaproteobacteria</taxon>
        <taxon>Hyphomicrobiales</taxon>
        <taxon>Hyphomicrobiaceae</taxon>
        <taxon>Hyphomicrobium</taxon>
    </lineage>
</organism>
<evidence type="ECO:0000256" key="3">
    <source>
        <dbReference type="ARBA" id="ARBA00023136"/>
    </source>
</evidence>
<dbReference type="AlphaFoldDB" id="A0A109BM95"/>
<keyword evidence="2 4" id="KW-1133">Transmembrane helix</keyword>
<feature type="transmembrane region" description="Helical" evidence="4">
    <location>
        <begin position="83"/>
        <end position="103"/>
    </location>
</feature>
<evidence type="ECO:0000256" key="2">
    <source>
        <dbReference type="ARBA" id="ARBA00022989"/>
    </source>
</evidence>
<reference evidence="6 7" key="1">
    <citation type="submission" date="2015-10" db="EMBL/GenBank/DDBJ databases">
        <title>Transcriptomic analysis of a linuron degrading triple-species bacterial consortium.</title>
        <authorList>
            <person name="Albers P."/>
        </authorList>
    </citation>
    <scope>NUCLEOTIDE SEQUENCE [LARGE SCALE GENOMIC DNA]</scope>
    <source>
        <strain evidence="6 7">WDL6</strain>
    </source>
</reference>
<sequence>MLMKSDADRQAVHGQWQVLAILSLAIVLSMTTWFSATAIINELKETWAIDGAAAAWLTNAVQIGFVVGALGSSLLNIPDIVPARWLMAISACLAAAANLALLIAPSGEVAIALRFVTGIALAGIYPPALKVISTWFLHGRGLALGIVIGALTLGSAFPHLLRAVTSDLNWKLVVAATSGMTLLGAVLMARFAVEGPHRYARATFDPRQIGRVLRNKPVMLANIGYFGHMWELYAMWGWFLAFAQAALVQHNVDTSYASMITFVVVASGVVGCVLGGVMADRIGRTATTALMMVVSGLCALLIGFAFDAPLWVFLTVAIIWGISVIGDSAQFSAIVTEIGESSSVGTALALQLGLGFALTVIAIRVVPEIAAAMGSWQWTFLVLVPGPFIGVIAMLMLRRMPDAIKIAHGRK</sequence>
<dbReference type="GO" id="GO:0005886">
    <property type="term" value="C:plasma membrane"/>
    <property type="evidence" value="ECO:0007669"/>
    <property type="project" value="TreeGrafter"/>
</dbReference>
<evidence type="ECO:0000259" key="5">
    <source>
        <dbReference type="PROSITE" id="PS50850"/>
    </source>
</evidence>
<dbReference type="PROSITE" id="PS50850">
    <property type="entry name" value="MFS"/>
    <property type="match status" value="1"/>
</dbReference>
<protein>
    <recommendedName>
        <fullName evidence="5">Major facilitator superfamily (MFS) profile domain-containing protein</fullName>
    </recommendedName>
</protein>
<comment type="caution">
    <text evidence="6">The sequence shown here is derived from an EMBL/GenBank/DDBJ whole genome shotgun (WGS) entry which is preliminary data.</text>
</comment>
<dbReference type="Pfam" id="PF07690">
    <property type="entry name" value="MFS_1"/>
    <property type="match status" value="1"/>
</dbReference>
<dbReference type="Proteomes" id="UP000059074">
    <property type="component" value="Unassembled WGS sequence"/>
</dbReference>
<feature type="transmembrane region" description="Helical" evidence="4">
    <location>
        <begin position="256"/>
        <end position="277"/>
    </location>
</feature>
<keyword evidence="3 4" id="KW-0472">Membrane</keyword>
<dbReference type="InterPro" id="IPR011701">
    <property type="entry name" value="MFS"/>
</dbReference>
<evidence type="ECO:0000256" key="4">
    <source>
        <dbReference type="SAM" id="Phobius"/>
    </source>
</evidence>
<dbReference type="PATRIC" id="fig|121290.4.peg.3664"/>
<keyword evidence="1 4" id="KW-0812">Transmembrane</keyword>
<feature type="transmembrane region" description="Helical" evidence="4">
    <location>
        <begin position="347"/>
        <end position="366"/>
    </location>
</feature>
<feature type="transmembrane region" description="Helical" evidence="4">
    <location>
        <begin position="312"/>
        <end position="335"/>
    </location>
</feature>
<feature type="transmembrane region" description="Helical" evidence="4">
    <location>
        <begin position="109"/>
        <end position="129"/>
    </location>
</feature>
<feature type="transmembrane region" description="Helical" evidence="4">
    <location>
        <begin position="141"/>
        <end position="160"/>
    </location>
</feature>
<evidence type="ECO:0000313" key="7">
    <source>
        <dbReference type="Proteomes" id="UP000059074"/>
    </source>
</evidence>
<feature type="transmembrane region" description="Helical" evidence="4">
    <location>
        <begin position="172"/>
        <end position="193"/>
    </location>
</feature>
<evidence type="ECO:0000313" key="6">
    <source>
        <dbReference type="EMBL" id="KWT71377.1"/>
    </source>
</evidence>
<proteinExistence type="predicted"/>
<feature type="transmembrane region" description="Helical" evidence="4">
    <location>
        <begin position="289"/>
        <end position="306"/>
    </location>
</feature>
<dbReference type="Gene3D" id="1.20.1250.20">
    <property type="entry name" value="MFS general substrate transporter like domains"/>
    <property type="match status" value="2"/>
</dbReference>
<dbReference type="GO" id="GO:0022857">
    <property type="term" value="F:transmembrane transporter activity"/>
    <property type="evidence" value="ECO:0007669"/>
    <property type="project" value="InterPro"/>
</dbReference>
<feature type="transmembrane region" description="Helical" evidence="4">
    <location>
        <begin position="217"/>
        <end position="236"/>
    </location>
</feature>
<feature type="domain" description="Major facilitator superfamily (MFS) profile" evidence="5">
    <location>
        <begin position="18"/>
        <end position="402"/>
    </location>
</feature>
<dbReference type="InterPro" id="IPR036259">
    <property type="entry name" value="MFS_trans_sf"/>
</dbReference>
<dbReference type="STRING" id="121290.APY04_0463"/>
<gene>
    <name evidence="6" type="ORF">APY04_0463</name>
</gene>
<dbReference type="PANTHER" id="PTHR23521">
    <property type="entry name" value="TRANSPORTER MFS SUPERFAMILY"/>
    <property type="match status" value="1"/>
</dbReference>
<dbReference type="EMBL" id="LMTR01000022">
    <property type="protein sequence ID" value="KWT71377.1"/>
    <property type="molecule type" value="Genomic_DNA"/>
</dbReference>
<dbReference type="InterPro" id="IPR020846">
    <property type="entry name" value="MFS_dom"/>
</dbReference>
<feature type="transmembrane region" description="Helical" evidence="4">
    <location>
        <begin position="52"/>
        <end position="71"/>
    </location>
</feature>
<dbReference type="RefSeq" id="WP_068459292.1">
    <property type="nucleotide sequence ID" value="NZ_LMTR01000022.1"/>
</dbReference>
<dbReference type="SUPFAM" id="SSF103473">
    <property type="entry name" value="MFS general substrate transporter"/>
    <property type="match status" value="1"/>
</dbReference>
<name>A0A109BM95_HYPSL</name>